<feature type="domain" description="Galactose-1-phosphate uridyl transferase N-terminal" evidence="17">
    <location>
        <begin position="65"/>
        <end position="201"/>
    </location>
</feature>
<evidence type="ECO:0000256" key="2">
    <source>
        <dbReference type="ARBA" id="ARBA00004947"/>
    </source>
</evidence>
<dbReference type="Gene3D" id="3.30.428.10">
    <property type="entry name" value="HIT-like"/>
    <property type="match status" value="2"/>
</dbReference>
<dbReference type="Pfam" id="PF02744">
    <property type="entry name" value="GalP_UDP_tr_C"/>
    <property type="match status" value="1"/>
</dbReference>
<dbReference type="InterPro" id="IPR001937">
    <property type="entry name" value="GalP_UDPtransf1"/>
</dbReference>
<feature type="binding site" evidence="14">
    <location>
        <position position="81"/>
    </location>
    <ligand>
        <name>Zn(2+)</name>
        <dbReference type="ChEBI" id="CHEBI:29105"/>
    </ligand>
</feature>
<sequence>MNRPLPDPTVGHLADGREILLFDVSEAPRPVLETDHRALAPRPDGPTTTVRRDPQTGDLVIVAPARQDRTYKPPKQMCPLCPDPEGLSSELPVHDYRVAVFENRFPSLFGVAEAAGPPENALRVESPGVGRCEVVCFSSDHDGAFAGLTQEHARLVVDVWAHRTAALLSRDDVAEVYCFENRGEEIGVTLPHPHGQIYAFPFTTPRTAALMREAQAHRASTGQDLFESILAAEVADGDRILIRTDHTTAFVPFAAKWPSEVHVYPNRHVRNLSELTAAEADDLARVYLAVLRGFDALYGTPLPYIASWHQYRTDAAEGYLHAELFSIRRSADKLKYLAGAESGRDAFITDKSPEAIAAELRKALE</sequence>
<feature type="binding site" evidence="14">
    <location>
        <position position="141"/>
    </location>
    <ligand>
        <name>Zn(2+)</name>
        <dbReference type="ChEBI" id="CHEBI:29105"/>
    </ligand>
</feature>
<dbReference type="HOGENOM" id="CLU_029960_1_1_11"/>
<keyword evidence="9 14" id="KW-0862">Zinc</keyword>
<dbReference type="EMBL" id="CP001966">
    <property type="protein sequence ID" value="ADG77629.1"/>
    <property type="molecule type" value="Genomic_DNA"/>
</dbReference>
<dbReference type="GO" id="GO:0005737">
    <property type="term" value="C:cytoplasm"/>
    <property type="evidence" value="ECO:0007669"/>
    <property type="project" value="TreeGrafter"/>
</dbReference>
<keyword evidence="20" id="KW-1185">Reference proteome</keyword>
<feature type="domain" description="Galactose-1-phosphate uridyl transferase C-terminal" evidence="18">
    <location>
        <begin position="216"/>
        <end position="318"/>
    </location>
</feature>
<evidence type="ECO:0000256" key="16">
    <source>
        <dbReference type="SAM" id="MobiDB-lite"/>
    </source>
</evidence>
<evidence type="ECO:0000313" key="20">
    <source>
        <dbReference type="Proteomes" id="UP000001213"/>
    </source>
</evidence>
<evidence type="ECO:0000256" key="12">
    <source>
        <dbReference type="NCBIfam" id="TIGR00209"/>
    </source>
</evidence>
<dbReference type="InterPro" id="IPR005849">
    <property type="entry name" value="GalP_Utransf_N"/>
</dbReference>
<organism evidence="19 20">
    <name type="scientific">Tsukamurella paurometabola (strain ATCC 8368 / DSM 20162 / CCUG 35730 / CIP 100753 / JCM 10117 / KCTC 9821 / NBRC 16120 / NCIMB 702349 / NCTC 13040)</name>
    <name type="common">Corynebacterium paurometabolum</name>
    <dbReference type="NCBI Taxonomy" id="521096"/>
    <lineage>
        <taxon>Bacteria</taxon>
        <taxon>Bacillati</taxon>
        <taxon>Actinomycetota</taxon>
        <taxon>Actinomycetes</taxon>
        <taxon>Mycobacteriales</taxon>
        <taxon>Tsukamurellaceae</taxon>
        <taxon>Tsukamurella</taxon>
    </lineage>
</organism>
<comment type="pathway">
    <text evidence="2 15">Carbohydrate metabolism; galactose metabolism.</text>
</comment>
<evidence type="ECO:0000256" key="10">
    <source>
        <dbReference type="ARBA" id="ARBA00023144"/>
    </source>
</evidence>
<reference evidence="20" key="1">
    <citation type="submission" date="2010-03" db="EMBL/GenBank/DDBJ databases">
        <title>The complete chromosome of Tsukamurella paurometabola DSM 20162.</title>
        <authorList>
            <consortium name="US DOE Joint Genome Institute (JGI-PGF)"/>
            <person name="Lucas S."/>
            <person name="Copeland A."/>
            <person name="Lapidus A."/>
            <person name="Glavina del Rio T."/>
            <person name="Dalin E."/>
            <person name="Tice H."/>
            <person name="Bruce D."/>
            <person name="Goodwin L."/>
            <person name="Pitluck S."/>
            <person name="Kyrpides N."/>
            <person name="Mavromatis K."/>
            <person name="Ivanova N."/>
            <person name="Mikhailova N."/>
            <person name="Munk A.C."/>
            <person name="Brettin T."/>
            <person name="Detter J.C."/>
            <person name="Tapia R."/>
            <person name="Han C."/>
            <person name="Larimer F."/>
            <person name="Land M."/>
            <person name="Hauser L."/>
            <person name="Markowitz V."/>
            <person name="Cheng J.-F."/>
            <person name="Hugenholtz P."/>
            <person name="Woyke T."/>
            <person name="Wu D."/>
            <person name="Jando M."/>
            <person name="Brambilla E."/>
            <person name="Klenk H.-P."/>
            <person name="Eisen J.A."/>
        </authorList>
    </citation>
    <scope>NUCLEOTIDE SEQUENCE [LARGE SCALE GENOMIC DNA]</scope>
    <source>
        <strain evidence="20">ATCC 8368 / DSM 20162 / CCUG 35730 / CIP 100753 / JCM 10117 / KCTC 9821 / NBRC 16120 / NCIMB 702349 / NCTC 13040</strain>
    </source>
</reference>
<feature type="binding site" evidence="14">
    <location>
        <position position="78"/>
    </location>
    <ligand>
        <name>Zn(2+)</name>
        <dbReference type="ChEBI" id="CHEBI:29105"/>
    </ligand>
</feature>
<dbReference type="UniPathway" id="UPA00214"/>
<feature type="active site" description="Tele-UMP-histidine intermediate" evidence="13">
    <location>
        <position position="194"/>
    </location>
</feature>
<dbReference type="KEGG" id="tpr:Tpau_0996"/>
<dbReference type="AlphaFoldDB" id="D5UV39"/>
<keyword evidence="6 15" id="KW-0808">Transferase</keyword>
<evidence type="ECO:0000313" key="19">
    <source>
        <dbReference type="EMBL" id="ADG77629.1"/>
    </source>
</evidence>
<keyword evidence="10 15" id="KW-0299">Galactose metabolism</keyword>
<comment type="similarity">
    <text evidence="3 15">Belongs to the galactose-1-phosphate uridylyltransferase type 1 family.</text>
</comment>
<evidence type="ECO:0000256" key="11">
    <source>
        <dbReference type="ARBA" id="ARBA00023277"/>
    </source>
</evidence>
<dbReference type="GO" id="GO:0008108">
    <property type="term" value="F:UDP-glucose:hexose-1-phosphate uridylyltransferase activity"/>
    <property type="evidence" value="ECO:0007669"/>
    <property type="project" value="UniProtKB-UniRule"/>
</dbReference>
<dbReference type="eggNOG" id="COG1085">
    <property type="taxonomic scope" value="Bacteria"/>
</dbReference>
<evidence type="ECO:0000256" key="4">
    <source>
        <dbReference type="ARBA" id="ARBA00012384"/>
    </source>
</evidence>
<comment type="cofactor">
    <cofactor evidence="14">
        <name>Zn(2+)</name>
        <dbReference type="ChEBI" id="CHEBI:29105"/>
    </cofactor>
    <text evidence="14">Binds 1 zinc ion per subunit.</text>
</comment>
<evidence type="ECO:0000256" key="6">
    <source>
        <dbReference type="ARBA" id="ARBA00022679"/>
    </source>
</evidence>
<evidence type="ECO:0000256" key="9">
    <source>
        <dbReference type="ARBA" id="ARBA00022833"/>
    </source>
</evidence>
<evidence type="ECO:0000256" key="1">
    <source>
        <dbReference type="ARBA" id="ARBA00001107"/>
    </source>
</evidence>
<keyword evidence="7 15" id="KW-0548">Nucleotidyltransferase</keyword>
<proteinExistence type="inferred from homology"/>
<dbReference type="InterPro" id="IPR036265">
    <property type="entry name" value="HIT-like_sf"/>
</dbReference>
<dbReference type="InterPro" id="IPR019779">
    <property type="entry name" value="GalP_UDPtransf1_His-AS"/>
</dbReference>
<reference evidence="19 20" key="2">
    <citation type="journal article" date="2011" name="Stand. Genomic Sci.">
        <title>Complete genome sequence of Tsukamurella paurometabola type strain (no. 33).</title>
        <authorList>
            <person name="Munk A.C."/>
            <person name="Lapidus A."/>
            <person name="Lucas S."/>
            <person name="Nolan M."/>
            <person name="Tice H."/>
            <person name="Cheng J.F."/>
            <person name="Del Rio T.G."/>
            <person name="Goodwin L."/>
            <person name="Pitluck S."/>
            <person name="Liolios K."/>
            <person name="Huntemann M."/>
            <person name="Ivanova N."/>
            <person name="Mavromatis K."/>
            <person name="Mikhailova N."/>
            <person name="Pati A."/>
            <person name="Chen A."/>
            <person name="Palaniappan K."/>
            <person name="Tapia R."/>
            <person name="Han C."/>
            <person name="Land M."/>
            <person name="Hauser L."/>
            <person name="Chang Y.J."/>
            <person name="Jeffries C.D."/>
            <person name="Brettin T."/>
            <person name="Yasawong M."/>
            <person name="Brambilla E.M."/>
            <person name="Rohde M."/>
            <person name="Sikorski J."/>
            <person name="Goker M."/>
            <person name="Detter J.C."/>
            <person name="Woyke T."/>
            <person name="Bristow J."/>
            <person name="Eisen J.A."/>
            <person name="Markowitz V."/>
            <person name="Hugenholtz P."/>
            <person name="Kyrpides N.C."/>
            <person name="Klenk H.P."/>
        </authorList>
    </citation>
    <scope>NUCLEOTIDE SEQUENCE [LARGE SCALE GENOMIC DNA]</scope>
    <source>
        <strain evidence="20">ATCC 8368 / DSM 20162 / CCUG 35730 / CIP 100753 / JCM 10117 / KCTC 9821 / NBRC 16120 / NCIMB 702349 / NCTC 13040</strain>
    </source>
</reference>
<dbReference type="PANTHER" id="PTHR11943">
    <property type="entry name" value="GALACTOSE-1-PHOSPHATE URIDYLYLTRANSFERASE"/>
    <property type="match status" value="1"/>
</dbReference>
<dbReference type="PIRSF" id="PIRSF000808">
    <property type="entry name" value="GalT"/>
    <property type="match status" value="1"/>
</dbReference>
<evidence type="ECO:0000256" key="8">
    <source>
        <dbReference type="ARBA" id="ARBA00022723"/>
    </source>
</evidence>
<feature type="binding site" evidence="14">
    <location>
        <position position="192"/>
    </location>
    <ligand>
        <name>Zn(2+)</name>
        <dbReference type="ChEBI" id="CHEBI:29105"/>
    </ligand>
</feature>
<name>D5UV39_TSUPD</name>
<gene>
    <name evidence="19" type="ordered locus">Tpau_0996</name>
</gene>
<feature type="region of interest" description="Disordered" evidence="16">
    <location>
        <begin position="32"/>
        <end position="56"/>
    </location>
</feature>
<dbReference type="RefSeq" id="WP_013125669.1">
    <property type="nucleotide sequence ID" value="NC_014158.1"/>
</dbReference>
<keyword evidence="11 15" id="KW-0119">Carbohydrate metabolism</keyword>
<evidence type="ECO:0000256" key="13">
    <source>
        <dbReference type="PIRSR" id="PIRSR000808-1"/>
    </source>
</evidence>
<comment type="catalytic activity">
    <reaction evidence="1 15">
        <text>alpha-D-galactose 1-phosphate + UDP-alpha-D-glucose = alpha-D-glucose 1-phosphate + UDP-alpha-D-galactose</text>
        <dbReference type="Rhea" id="RHEA:13989"/>
        <dbReference type="ChEBI" id="CHEBI:58336"/>
        <dbReference type="ChEBI" id="CHEBI:58601"/>
        <dbReference type="ChEBI" id="CHEBI:58885"/>
        <dbReference type="ChEBI" id="CHEBI:66914"/>
        <dbReference type="EC" id="2.7.7.12"/>
    </reaction>
</comment>
<evidence type="ECO:0000256" key="15">
    <source>
        <dbReference type="RuleBase" id="RU000506"/>
    </source>
</evidence>
<protein>
    <recommendedName>
        <fullName evidence="5 12">Galactose-1-phosphate uridylyltransferase</fullName>
        <ecNumber evidence="4 12">2.7.7.12</ecNumber>
    </recommendedName>
</protein>
<dbReference type="InterPro" id="IPR005850">
    <property type="entry name" value="GalP_Utransf_C"/>
</dbReference>
<evidence type="ECO:0000256" key="3">
    <source>
        <dbReference type="ARBA" id="ARBA00010951"/>
    </source>
</evidence>
<evidence type="ECO:0000259" key="18">
    <source>
        <dbReference type="Pfam" id="PF02744"/>
    </source>
</evidence>
<accession>D5UV39</accession>
<evidence type="ECO:0000259" key="17">
    <source>
        <dbReference type="Pfam" id="PF01087"/>
    </source>
</evidence>
<dbReference type="Pfam" id="PF01087">
    <property type="entry name" value="GalP_UDP_transf"/>
    <property type="match status" value="1"/>
</dbReference>
<dbReference type="PROSITE" id="PS00117">
    <property type="entry name" value="GAL_P_UDP_TRANSF_I"/>
    <property type="match status" value="1"/>
</dbReference>
<dbReference type="NCBIfam" id="TIGR00209">
    <property type="entry name" value="galT_1"/>
    <property type="match status" value="1"/>
</dbReference>
<dbReference type="PANTHER" id="PTHR11943:SF1">
    <property type="entry name" value="GALACTOSE-1-PHOSPHATE URIDYLYLTRANSFERASE"/>
    <property type="match status" value="1"/>
</dbReference>
<keyword evidence="8 14" id="KW-0479">Metal-binding</keyword>
<evidence type="ECO:0000256" key="14">
    <source>
        <dbReference type="PIRSR" id="PIRSR000808-3"/>
    </source>
</evidence>
<dbReference type="SUPFAM" id="SSF54197">
    <property type="entry name" value="HIT-like"/>
    <property type="match status" value="2"/>
</dbReference>
<dbReference type="Proteomes" id="UP000001213">
    <property type="component" value="Chromosome"/>
</dbReference>
<dbReference type="GO" id="GO:0008270">
    <property type="term" value="F:zinc ion binding"/>
    <property type="evidence" value="ECO:0007669"/>
    <property type="project" value="InterPro"/>
</dbReference>
<dbReference type="EC" id="2.7.7.12" evidence="4 12"/>
<evidence type="ECO:0000256" key="7">
    <source>
        <dbReference type="ARBA" id="ARBA00022695"/>
    </source>
</evidence>
<dbReference type="STRING" id="521096.Tpau_0996"/>
<evidence type="ECO:0000256" key="5">
    <source>
        <dbReference type="ARBA" id="ARBA00016340"/>
    </source>
</evidence>
<dbReference type="GO" id="GO:0033499">
    <property type="term" value="P:galactose catabolic process via UDP-galactose, Leloir pathway"/>
    <property type="evidence" value="ECO:0007669"/>
    <property type="project" value="TreeGrafter"/>
</dbReference>